<evidence type="ECO:0000256" key="4">
    <source>
        <dbReference type="ARBA" id="ARBA00022840"/>
    </source>
</evidence>
<feature type="domain" description="ABC transporter" evidence="6">
    <location>
        <begin position="4"/>
        <end position="241"/>
    </location>
</feature>
<dbReference type="SUPFAM" id="SSF52540">
    <property type="entry name" value="P-loop containing nucleoside triphosphate hydrolases"/>
    <property type="match status" value="1"/>
</dbReference>
<comment type="caution">
    <text evidence="7">The sequence shown here is derived from an EMBL/GenBank/DDBJ whole genome shotgun (WGS) entry which is preliminary data.</text>
</comment>
<keyword evidence="3" id="KW-0547">Nucleotide-binding</keyword>
<dbReference type="PROSITE" id="PS50893">
    <property type="entry name" value="ABC_TRANSPORTER_2"/>
    <property type="match status" value="1"/>
</dbReference>
<dbReference type="Gene3D" id="2.40.50.140">
    <property type="entry name" value="Nucleic acid-binding proteins"/>
    <property type="match status" value="1"/>
</dbReference>
<evidence type="ECO:0000259" key="6">
    <source>
        <dbReference type="PROSITE" id="PS50893"/>
    </source>
</evidence>
<dbReference type="GO" id="GO:0005524">
    <property type="term" value="F:ATP binding"/>
    <property type="evidence" value="ECO:0007669"/>
    <property type="project" value="UniProtKB-KW"/>
</dbReference>
<dbReference type="InterPro" id="IPR012340">
    <property type="entry name" value="NA-bd_OB-fold"/>
</dbReference>
<evidence type="ECO:0000313" key="8">
    <source>
        <dbReference type="Proteomes" id="UP000649768"/>
    </source>
</evidence>
<name>A0ABR9BPJ1_9GAMM</name>
<evidence type="ECO:0000256" key="3">
    <source>
        <dbReference type="ARBA" id="ARBA00022741"/>
    </source>
</evidence>
<evidence type="ECO:0000256" key="5">
    <source>
        <dbReference type="ARBA" id="ARBA00023136"/>
    </source>
</evidence>
<dbReference type="Gene3D" id="2.40.50.100">
    <property type="match status" value="1"/>
</dbReference>
<dbReference type="Proteomes" id="UP000649768">
    <property type="component" value="Unassembled WGS sequence"/>
</dbReference>
<keyword evidence="1" id="KW-0813">Transport</keyword>
<dbReference type="RefSeq" id="WP_192016213.1">
    <property type="nucleotide sequence ID" value="NZ_JACYTP010000007.1"/>
</dbReference>
<evidence type="ECO:0000256" key="2">
    <source>
        <dbReference type="ARBA" id="ARBA00022475"/>
    </source>
</evidence>
<dbReference type="Gene3D" id="3.40.50.300">
    <property type="entry name" value="P-loop containing nucleotide triphosphate hydrolases"/>
    <property type="match status" value="1"/>
</dbReference>
<dbReference type="InterPro" id="IPR047641">
    <property type="entry name" value="ABC_transpr_MalK/UgpC-like"/>
</dbReference>
<protein>
    <submittedName>
        <fullName evidence="7">ABC transporter ATP-binding protein</fullName>
    </submittedName>
</protein>
<reference evidence="7 8" key="1">
    <citation type="submission" date="2020-09" db="EMBL/GenBank/DDBJ databases">
        <title>Photobacterium sp. CAU 1568 isolated from sand of Sido Beach.</title>
        <authorList>
            <person name="Kim W."/>
        </authorList>
    </citation>
    <scope>NUCLEOTIDE SEQUENCE [LARGE SCALE GENOMIC DNA]</scope>
    <source>
        <strain evidence="7 8">CAU 1568</strain>
    </source>
</reference>
<proteinExistence type="predicted"/>
<dbReference type="InterPro" id="IPR003439">
    <property type="entry name" value="ABC_transporter-like_ATP-bd"/>
</dbReference>
<dbReference type="InterPro" id="IPR040582">
    <property type="entry name" value="OB_MalK-like"/>
</dbReference>
<dbReference type="Pfam" id="PF17912">
    <property type="entry name" value="OB_MalK"/>
    <property type="match status" value="1"/>
</dbReference>
<evidence type="ECO:0000256" key="1">
    <source>
        <dbReference type="ARBA" id="ARBA00022448"/>
    </source>
</evidence>
<keyword evidence="2" id="KW-1003">Cell membrane</keyword>
<dbReference type="InterPro" id="IPR027417">
    <property type="entry name" value="P-loop_NTPase"/>
</dbReference>
<dbReference type="SUPFAM" id="SSF50331">
    <property type="entry name" value="MOP-like"/>
    <property type="match status" value="1"/>
</dbReference>
<gene>
    <name evidence="7" type="ORF">IFO68_12695</name>
</gene>
<sequence length="382" mass="42130">MAEIRLESLAHSYSAHPASDADYAIRRMNHVWEDGGAFALLGPSGCGKSTMLNIISGLLTPSEGAVKFNGQTVNGLAPQERNIAQVFQFPVIYDTMTVFDNLAFPLRNMKTPAAKIRSKVQEIADILELTPVLDKKARNLNADEKQKVSMGRGLVRDDVSAILFDEPLTVIDPHLKWKLRRKLKQIHEQFNITMVYVTHDQLEAATFADKIAVMYDGAIVQFGTPRELFEQPNHTFVGYFIGSPGMNLLPVTRSKEPTEVAFNGLPIALSASQQLALAHTQSENIKVGIRPEFVQLRDTQKEAGFAATVTHTEDLGTYKIVTVMLADTPVKIRLAEGSPVPAHQGWINFPSRWLKLYIDEYLVGEDSENGGKDDLGGGDNAA</sequence>
<dbReference type="Pfam" id="PF00005">
    <property type="entry name" value="ABC_tran"/>
    <property type="match status" value="1"/>
</dbReference>
<dbReference type="InterPro" id="IPR015853">
    <property type="entry name" value="ABC_transpr_FbpC"/>
</dbReference>
<dbReference type="PANTHER" id="PTHR43875">
    <property type="entry name" value="MALTODEXTRIN IMPORT ATP-BINDING PROTEIN MSMX"/>
    <property type="match status" value="1"/>
</dbReference>
<dbReference type="CDD" id="cd03259">
    <property type="entry name" value="ABC_Carb_Solutes_like"/>
    <property type="match status" value="1"/>
</dbReference>
<dbReference type="EMBL" id="JACYTP010000007">
    <property type="protein sequence ID" value="MBD8513530.1"/>
    <property type="molecule type" value="Genomic_DNA"/>
</dbReference>
<evidence type="ECO:0000313" key="7">
    <source>
        <dbReference type="EMBL" id="MBD8513530.1"/>
    </source>
</evidence>
<keyword evidence="5" id="KW-0472">Membrane</keyword>
<dbReference type="InterPro" id="IPR003593">
    <property type="entry name" value="AAA+_ATPase"/>
</dbReference>
<accession>A0ABR9BPJ1</accession>
<keyword evidence="8" id="KW-1185">Reference proteome</keyword>
<dbReference type="SMART" id="SM00382">
    <property type="entry name" value="AAA"/>
    <property type="match status" value="1"/>
</dbReference>
<keyword evidence="4 7" id="KW-0067">ATP-binding</keyword>
<organism evidence="7 8">
    <name type="scientific">Photobacterium arenosum</name>
    <dbReference type="NCBI Taxonomy" id="2774143"/>
    <lineage>
        <taxon>Bacteria</taxon>
        <taxon>Pseudomonadati</taxon>
        <taxon>Pseudomonadota</taxon>
        <taxon>Gammaproteobacteria</taxon>
        <taxon>Vibrionales</taxon>
        <taxon>Vibrionaceae</taxon>
        <taxon>Photobacterium</taxon>
    </lineage>
</organism>
<dbReference type="PANTHER" id="PTHR43875:SF14">
    <property type="entry name" value="ABC TRANSPORTER ATP-BINDING PROTEIN"/>
    <property type="match status" value="1"/>
</dbReference>
<dbReference type="InterPro" id="IPR008995">
    <property type="entry name" value="Mo/tungstate-bd_C_term_dom"/>
</dbReference>